<accession>A0A9P0I5P5</accession>
<reference evidence="1" key="1">
    <citation type="submission" date="2022-02" db="EMBL/GenBank/DDBJ databases">
        <authorList>
            <person name="King R."/>
        </authorList>
    </citation>
    <scope>NUCLEOTIDE SEQUENCE</scope>
</reference>
<dbReference type="AlphaFoldDB" id="A0A9P0I5P5"/>
<dbReference type="Proteomes" id="UP001153321">
    <property type="component" value="Chromosome 19"/>
</dbReference>
<protein>
    <submittedName>
        <fullName evidence="1">Uncharacterized protein</fullName>
    </submittedName>
</protein>
<proteinExistence type="predicted"/>
<gene>
    <name evidence="1" type="ORF">SPLIT_LOCUS4720</name>
</gene>
<organism evidence="1 2">
    <name type="scientific">Spodoptera littoralis</name>
    <name type="common">Egyptian cotton leafworm</name>
    <dbReference type="NCBI Taxonomy" id="7109"/>
    <lineage>
        <taxon>Eukaryota</taxon>
        <taxon>Metazoa</taxon>
        <taxon>Ecdysozoa</taxon>
        <taxon>Arthropoda</taxon>
        <taxon>Hexapoda</taxon>
        <taxon>Insecta</taxon>
        <taxon>Pterygota</taxon>
        <taxon>Neoptera</taxon>
        <taxon>Endopterygota</taxon>
        <taxon>Lepidoptera</taxon>
        <taxon>Glossata</taxon>
        <taxon>Ditrysia</taxon>
        <taxon>Noctuoidea</taxon>
        <taxon>Noctuidae</taxon>
        <taxon>Amphipyrinae</taxon>
        <taxon>Spodoptera</taxon>
    </lineage>
</organism>
<evidence type="ECO:0000313" key="2">
    <source>
        <dbReference type="Proteomes" id="UP001153321"/>
    </source>
</evidence>
<evidence type="ECO:0000313" key="1">
    <source>
        <dbReference type="EMBL" id="CAH1639363.1"/>
    </source>
</evidence>
<keyword evidence="2" id="KW-1185">Reference proteome</keyword>
<sequence length="28" mass="3328">MVSDQRRPWSPTTLDKSQVHCRPYRIGI</sequence>
<dbReference type="EMBL" id="LR824550">
    <property type="protein sequence ID" value="CAH1639363.1"/>
    <property type="molecule type" value="Genomic_DNA"/>
</dbReference>
<name>A0A9P0I5P5_SPOLI</name>